<accession>A0A848GR78</accession>
<dbReference type="RefSeq" id="WP_169228179.1">
    <property type="nucleotide sequence ID" value="NZ_JABBGC010000003.1"/>
</dbReference>
<gene>
    <name evidence="1" type="ORF">HHL17_28280</name>
</gene>
<sequence>MEIPESKRHTLSGLIRKGIAEAALPEKERSLDPGIYNFRTLLAYVKHTELTKDAGFNKATLSKKLAQPELMKIAECVKLAAVLYVTPQEVMTLALNEMSLRLPKKPKAKKAATKKKTR</sequence>
<name>A0A848GR78_9BACT</name>
<dbReference type="EMBL" id="JABBGC010000003">
    <property type="protein sequence ID" value="NML41125.1"/>
    <property type="molecule type" value="Genomic_DNA"/>
</dbReference>
<comment type="caution">
    <text evidence="1">The sequence shown here is derived from an EMBL/GenBank/DDBJ whole genome shotgun (WGS) entry which is preliminary data.</text>
</comment>
<evidence type="ECO:0000313" key="1">
    <source>
        <dbReference type="EMBL" id="NML41125.1"/>
    </source>
</evidence>
<protein>
    <submittedName>
        <fullName evidence="1">Uncharacterized protein</fullName>
    </submittedName>
</protein>
<dbReference type="AlphaFoldDB" id="A0A848GR78"/>
<dbReference type="Proteomes" id="UP000583266">
    <property type="component" value="Unassembled WGS sequence"/>
</dbReference>
<organism evidence="1 2">
    <name type="scientific">Chitinophaga fulva</name>
    <dbReference type="NCBI Taxonomy" id="2728842"/>
    <lineage>
        <taxon>Bacteria</taxon>
        <taxon>Pseudomonadati</taxon>
        <taxon>Bacteroidota</taxon>
        <taxon>Chitinophagia</taxon>
        <taxon>Chitinophagales</taxon>
        <taxon>Chitinophagaceae</taxon>
        <taxon>Chitinophaga</taxon>
    </lineage>
</organism>
<keyword evidence="2" id="KW-1185">Reference proteome</keyword>
<proteinExistence type="predicted"/>
<evidence type="ECO:0000313" key="2">
    <source>
        <dbReference type="Proteomes" id="UP000583266"/>
    </source>
</evidence>
<reference evidence="1 2" key="1">
    <citation type="submission" date="2020-04" db="EMBL/GenBank/DDBJ databases">
        <title>Chitinophaga sp. G-6-1-13 sp. nov., isolated from soil.</title>
        <authorList>
            <person name="Dahal R.H."/>
            <person name="Chaudhary D.K."/>
        </authorList>
    </citation>
    <scope>NUCLEOTIDE SEQUENCE [LARGE SCALE GENOMIC DNA]</scope>
    <source>
        <strain evidence="1 2">G-6-1-13</strain>
    </source>
</reference>